<proteinExistence type="predicted"/>
<dbReference type="EMBL" id="LPUX01000053">
    <property type="protein sequence ID" value="OAP41393.1"/>
    <property type="molecule type" value="Genomic_DNA"/>
</dbReference>
<dbReference type="Proteomes" id="UP000094025">
    <property type="component" value="Unassembled WGS sequence"/>
</dbReference>
<dbReference type="STRING" id="1472378.AU381_05865"/>
<sequence>MRKKITKPLQRVQPVSPRKFNNLQSPGVPVQYDTVYGYFSRRFPDVFDRLDDPITYLSNDIEALVIRSFDMGRICKIVEAPKALRERGVERVLAFPHVVLVRHYRPRTE</sequence>
<organism evidence="1 2">
    <name type="scientific">Sinorhizobium glycinis</name>
    <dbReference type="NCBI Taxonomy" id="1472378"/>
    <lineage>
        <taxon>Bacteria</taxon>
        <taxon>Pseudomonadati</taxon>
        <taxon>Pseudomonadota</taxon>
        <taxon>Alphaproteobacteria</taxon>
        <taxon>Hyphomicrobiales</taxon>
        <taxon>Rhizobiaceae</taxon>
        <taxon>Sinorhizobium/Ensifer group</taxon>
        <taxon>Sinorhizobium</taxon>
    </lineage>
</organism>
<dbReference type="AlphaFoldDB" id="A0A178Y326"/>
<evidence type="ECO:0000313" key="2">
    <source>
        <dbReference type="Proteomes" id="UP000094025"/>
    </source>
</evidence>
<name>A0A178Y326_9HYPH</name>
<dbReference type="RefSeq" id="WP_064241682.1">
    <property type="nucleotide sequence ID" value="NZ_LPUX01000053.1"/>
</dbReference>
<accession>A0A178Y326</accession>
<comment type="caution">
    <text evidence="1">The sequence shown here is derived from an EMBL/GenBank/DDBJ whole genome shotgun (WGS) entry which is preliminary data.</text>
</comment>
<gene>
    <name evidence="1" type="ORF">AU381_05865</name>
</gene>
<evidence type="ECO:0000313" key="1">
    <source>
        <dbReference type="EMBL" id="OAP41393.1"/>
    </source>
</evidence>
<reference evidence="1 2" key="1">
    <citation type="journal article" date="2016" name="Int. J. Syst. Evol. Microbiol.">
        <title>Ensifer glycinis sp. nov., an novel rhizobial species associated with Glycine spp.</title>
        <authorList>
            <person name="Yan H."/>
            <person name="Yan J."/>
            <person name="Sui X.H."/>
            <person name="Wang E.T."/>
            <person name="Chen W.X."/>
            <person name="Zhang X.X."/>
            <person name="Chen W.F."/>
        </authorList>
    </citation>
    <scope>NUCLEOTIDE SEQUENCE [LARGE SCALE GENOMIC DNA]</scope>
    <source>
        <strain evidence="1 2">CCBAU 23380</strain>
    </source>
</reference>
<protein>
    <submittedName>
        <fullName evidence="1">Uncharacterized protein</fullName>
    </submittedName>
</protein>
<keyword evidence="2" id="KW-1185">Reference proteome</keyword>